<dbReference type="PANTHER" id="PTHR18870:SF9">
    <property type="entry name" value="PROTEIN TAG-278-RELATED"/>
    <property type="match status" value="1"/>
</dbReference>
<evidence type="ECO:0000256" key="2">
    <source>
        <dbReference type="SAM" id="Coils"/>
    </source>
</evidence>
<evidence type="ECO:0000313" key="5">
    <source>
        <dbReference type="WBParaSite" id="SMRG1_63960.2"/>
    </source>
</evidence>
<dbReference type="AlphaFoldDB" id="A0AA85A4Z7"/>
<evidence type="ECO:0000313" key="3">
    <source>
        <dbReference type="Proteomes" id="UP000050790"/>
    </source>
</evidence>
<keyword evidence="1 2" id="KW-0175">Coiled coil</keyword>
<accession>A0AA85A4Z7</accession>
<evidence type="ECO:0008006" key="6">
    <source>
        <dbReference type="Google" id="ProtNLM"/>
    </source>
</evidence>
<evidence type="ECO:0000256" key="1">
    <source>
        <dbReference type="ARBA" id="ARBA00023054"/>
    </source>
</evidence>
<evidence type="ECO:0000313" key="4">
    <source>
        <dbReference type="WBParaSite" id="SMRG1_63960.1"/>
    </source>
</evidence>
<dbReference type="WBParaSite" id="SMRG1_63960.1">
    <property type="protein sequence ID" value="SMRG1_63960.1"/>
    <property type="gene ID" value="SMRG1_63960"/>
</dbReference>
<reference evidence="4 5" key="1">
    <citation type="submission" date="2023-11" db="UniProtKB">
        <authorList>
            <consortium name="WormBaseParasite"/>
        </authorList>
    </citation>
    <scope>IDENTIFICATION</scope>
</reference>
<organism evidence="3 5">
    <name type="scientific">Schistosoma margrebowiei</name>
    <dbReference type="NCBI Taxonomy" id="48269"/>
    <lineage>
        <taxon>Eukaryota</taxon>
        <taxon>Metazoa</taxon>
        <taxon>Spiralia</taxon>
        <taxon>Lophotrochozoa</taxon>
        <taxon>Platyhelminthes</taxon>
        <taxon>Trematoda</taxon>
        <taxon>Digenea</taxon>
        <taxon>Strigeidida</taxon>
        <taxon>Schistosomatoidea</taxon>
        <taxon>Schistosomatidae</taxon>
        <taxon>Schistosoma</taxon>
    </lineage>
</organism>
<feature type="coiled-coil region" evidence="2">
    <location>
        <begin position="544"/>
        <end position="642"/>
    </location>
</feature>
<feature type="coiled-coil region" evidence="2">
    <location>
        <begin position="49"/>
        <end position="245"/>
    </location>
</feature>
<dbReference type="PANTHER" id="PTHR18870">
    <property type="entry name" value="PROTEIN TAG-278-RELATED"/>
    <property type="match status" value="1"/>
</dbReference>
<feature type="coiled-coil region" evidence="2">
    <location>
        <begin position="792"/>
        <end position="877"/>
    </location>
</feature>
<proteinExistence type="predicted"/>
<protein>
    <recommendedName>
        <fullName evidence="6">Protein FAM184A/B N-terminal domain-containing protein</fullName>
    </recommendedName>
</protein>
<dbReference type="WBParaSite" id="SMRG1_63960.2">
    <property type="protein sequence ID" value="SMRG1_63960.2"/>
    <property type="gene ID" value="SMRG1_63960"/>
</dbReference>
<name>A0AA85A4Z7_9TREM</name>
<feature type="coiled-coil region" evidence="2">
    <location>
        <begin position="280"/>
        <end position="450"/>
    </location>
</feature>
<sequence length="1007" mass="120269">MPAYSFDYKSYMTNNPLGHDQDIHYKMSKKIAQLTKVVCMLNSRGEDSVDLLKETSKQHEDEIIKLKSSYELKLRDLELRLEEEKGFGNTIAFLEKSISEKELEIINMESKCSQLINEHHLKEDMLRVKHSEEIIKLQQTIAEHKEKYEKELNTIQCLAEQWKSHQCPNIDPILNEKLQLECEFQRLQEKCSSLETEVEDRIKVLTDSYECKIQEIIKNIKDEENRKENELLEINKKLLQDLKNQQYIYDQSIIRNNQEKNELSNFIKHNTEINLNNIWQSRLNQEREEFQMELSKLHKLNEEIKYNLENHIESSKLKYDKLNTEYINYQKETKLEYEKFHRKIIDLQLIEENLKKELIIKNDELMNLEKERNMKYLQLKKEYDECLEKIKITEAQLESKNENQLDKQNLILNSKYEDVQLKLKESRKLIKVLENKSQLLRKQLSSEKSNLIHLKENFTAKLRNLKGVFESFLLNIEQMKMNLSYVTILLKQEIKIKYENYYENLLNQKIIDLRKKLYNEIEQKINKEKESSIRNITIVKQNEIEQLQQVNKELKLKLTKQNQEYENEIIKIKSNLEQVINKQTKELEECQLTNKQIELKLTNECKMKGNLEKQLVKLSNEMERMRNDYENLSKQAKEKKSSRFTDLVAELDRKWSETVGRECARVRSETIQQFESQYKAKLEEITNNYEKTIITMNKQWEMKIEVNKIDQSRNNNDQVTEQITKEKSSDQINQLSENIRENLDQSVQTDEELKNNNEMQNITMIDSSTETDQKLYVEQSNYHINENEIDQKIIYEQEIKQKQIELEKAQINYDKLLEEFIQCQTDFQQIHVKLKSQLKDEQLANEEKLNLKEEELKNHFKNELQTMKQLYENIRSKEYNEFILAQNILKSKIHELHQRLLGCSCKSSTILKQKERKKENVKNSRLSANSQLLPEITMSNKQNFISDTLSTSSLSSLPTTGILSEPKFVYNHDYNLLSGQLSSQIEENHRLINENKEEKFHLPTLTT</sequence>
<dbReference type="Proteomes" id="UP000050790">
    <property type="component" value="Unassembled WGS sequence"/>
</dbReference>